<dbReference type="InterPro" id="IPR013786">
    <property type="entry name" value="AcylCoA_DH/ox_N"/>
</dbReference>
<dbReference type="InterPro" id="IPR037069">
    <property type="entry name" value="AcylCoA_DH/ox_N_sf"/>
</dbReference>
<sequence length="407" mass="44160">MEFTPASSPLEAAIDPAGEELVDWARAFIPELRAARDEIDAASRTPHDIAAQMSDAGLWRMAVPRELGGLQSGISVWKRAVTEIGRGDGGVAWGLTLNSAAAWMAANLYPRHVVDEVFAEPDARFAGVFSGRGVKAHKVEGGIVVDKGMWFFNSGVYQADWNLLGVPGFNEAGEPVFPGGVAIVPMSDVTILHDWNPSGLRGSGSTNVAMEGIFIADDRIVSLQACNEGTQPAIFGAEDPFYRVAFGPLMVLILAFPVLGLGKHMLESFLEALPKRDIKLTFYTKQNLAAVTHLQLGEVSAKIDTADAIIERGCEAMQYWADRNETMPKIERARITRDTAYADQLVWEAIDTLANAAGGSWAWKASELNRIWQDAKVATMHPFVNVASNLESYGRMLAGIEPDLMAV</sequence>
<dbReference type="PANTHER" id="PTHR43884">
    <property type="entry name" value="ACYL-COA DEHYDROGENASE"/>
    <property type="match status" value="1"/>
</dbReference>
<dbReference type="RefSeq" id="WP_188673676.1">
    <property type="nucleotide sequence ID" value="NZ_BMGP01000001.1"/>
</dbReference>
<protein>
    <submittedName>
        <fullName evidence="4">Acyl-CoA dehydrogenase</fullName>
    </submittedName>
</protein>
<evidence type="ECO:0000259" key="3">
    <source>
        <dbReference type="Pfam" id="PF08028"/>
    </source>
</evidence>
<dbReference type="InterPro" id="IPR009100">
    <property type="entry name" value="AcylCoA_DH/oxidase_NM_dom_sf"/>
</dbReference>
<name>A0A917EUK1_9MICO</name>
<evidence type="ECO:0000256" key="1">
    <source>
        <dbReference type="ARBA" id="ARBA00023002"/>
    </source>
</evidence>
<organism evidence="4 5">
    <name type="scientific">Subtercola lobariae</name>
    <dbReference type="NCBI Taxonomy" id="1588641"/>
    <lineage>
        <taxon>Bacteria</taxon>
        <taxon>Bacillati</taxon>
        <taxon>Actinomycetota</taxon>
        <taxon>Actinomycetes</taxon>
        <taxon>Micrococcales</taxon>
        <taxon>Microbacteriaceae</taxon>
        <taxon>Subtercola</taxon>
    </lineage>
</organism>
<dbReference type="Gene3D" id="1.10.540.10">
    <property type="entry name" value="Acyl-CoA dehydrogenase/oxidase, N-terminal domain"/>
    <property type="match status" value="1"/>
</dbReference>
<gene>
    <name evidence="4" type="ORF">GCM10011399_06890</name>
</gene>
<dbReference type="Gene3D" id="2.40.110.10">
    <property type="entry name" value="Butyryl-CoA Dehydrogenase, subunit A, domain 2"/>
    <property type="match status" value="1"/>
</dbReference>
<keyword evidence="5" id="KW-1185">Reference proteome</keyword>
<dbReference type="PANTHER" id="PTHR43884:SF12">
    <property type="entry name" value="ISOVALERYL-COA DEHYDROGENASE, MITOCHONDRIAL-RELATED"/>
    <property type="match status" value="1"/>
</dbReference>
<dbReference type="SUPFAM" id="SSF56645">
    <property type="entry name" value="Acyl-CoA dehydrogenase NM domain-like"/>
    <property type="match status" value="1"/>
</dbReference>
<evidence type="ECO:0000313" key="5">
    <source>
        <dbReference type="Proteomes" id="UP000598775"/>
    </source>
</evidence>
<dbReference type="Gene3D" id="1.20.140.10">
    <property type="entry name" value="Butyryl-CoA Dehydrogenase, subunit A, domain 3"/>
    <property type="match status" value="1"/>
</dbReference>
<keyword evidence="1" id="KW-0560">Oxidoreductase</keyword>
<dbReference type="GO" id="GO:0003995">
    <property type="term" value="F:acyl-CoA dehydrogenase activity"/>
    <property type="evidence" value="ECO:0007669"/>
    <property type="project" value="TreeGrafter"/>
</dbReference>
<dbReference type="InterPro" id="IPR013107">
    <property type="entry name" value="Acyl-CoA_DH_C"/>
</dbReference>
<reference evidence="4 5" key="1">
    <citation type="journal article" date="2014" name="Int. J. Syst. Evol. Microbiol.">
        <title>Complete genome sequence of Corynebacterium casei LMG S-19264T (=DSM 44701T), isolated from a smear-ripened cheese.</title>
        <authorList>
            <consortium name="US DOE Joint Genome Institute (JGI-PGF)"/>
            <person name="Walter F."/>
            <person name="Albersmeier A."/>
            <person name="Kalinowski J."/>
            <person name="Ruckert C."/>
        </authorList>
    </citation>
    <scope>NUCLEOTIDE SEQUENCE [LARGE SCALE GENOMIC DNA]</scope>
    <source>
        <strain evidence="4 5">CGMCC 1.12976</strain>
    </source>
</reference>
<dbReference type="InterPro" id="IPR046373">
    <property type="entry name" value="Acyl-CoA_Oxase/DH_mid-dom_sf"/>
</dbReference>
<evidence type="ECO:0000313" key="4">
    <source>
        <dbReference type="EMBL" id="GGF15682.1"/>
    </source>
</evidence>
<dbReference type="Pfam" id="PF08028">
    <property type="entry name" value="Acyl-CoA_dh_2"/>
    <property type="match status" value="1"/>
</dbReference>
<dbReference type="Proteomes" id="UP000598775">
    <property type="component" value="Unassembled WGS sequence"/>
</dbReference>
<dbReference type="Pfam" id="PF02771">
    <property type="entry name" value="Acyl-CoA_dh_N"/>
    <property type="match status" value="1"/>
</dbReference>
<dbReference type="AlphaFoldDB" id="A0A917EUK1"/>
<accession>A0A917EUK1</accession>
<dbReference type="EMBL" id="BMGP01000001">
    <property type="protein sequence ID" value="GGF15682.1"/>
    <property type="molecule type" value="Genomic_DNA"/>
</dbReference>
<dbReference type="PIRSF" id="PIRSF016578">
    <property type="entry name" value="HsaA"/>
    <property type="match status" value="1"/>
</dbReference>
<feature type="domain" description="Acyl-CoA dehydrogenase C-terminal" evidence="3">
    <location>
        <begin position="252"/>
        <end position="385"/>
    </location>
</feature>
<dbReference type="GO" id="GO:0050660">
    <property type="term" value="F:flavin adenine dinucleotide binding"/>
    <property type="evidence" value="ECO:0007669"/>
    <property type="project" value="InterPro"/>
</dbReference>
<proteinExistence type="predicted"/>
<feature type="domain" description="Acyl-CoA dehydrogenase/oxidase N-terminal" evidence="2">
    <location>
        <begin position="19"/>
        <end position="103"/>
    </location>
</feature>
<comment type="caution">
    <text evidence="4">The sequence shown here is derived from an EMBL/GenBank/DDBJ whole genome shotgun (WGS) entry which is preliminary data.</text>
</comment>
<evidence type="ECO:0000259" key="2">
    <source>
        <dbReference type="Pfam" id="PF02771"/>
    </source>
</evidence>